<evidence type="ECO:0000256" key="1">
    <source>
        <dbReference type="SAM" id="SignalP"/>
    </source>
</evidence>
<keyword evidence="3" id="KW-1185">Reference proteome</keyword>
<reference evidence="2 3" key="1">
    <citation type="submission" date="2023-11" db="EMBL/GenBank/DDBJ databases">
        <authorList>
            <person name="Okamura Y."/>
        </authorList>
    </citation>
    <scope>NUCLEOTIDE SEQUENCE [LARGE SCALE GENOMIC DNA]</scope>
</reference>
<protein>
    <submittedName>
        <fullName evidence="2">Uncharacterized protein</fullName>
    </submittedName>
</protein>
<dbReference type="Proteomes" id="UP001497472">
    <property type="component" value="Unassembled WGS sequence"/>
</dbReference>
<evidence type="ECO:0000313" key="3">
    <source>
        <dbReference type="Proteomes" id="UP001497472"/>
    </source>
</evidence>
<sequence length="102" mass="11582">MHSYPQLVLTVLVAIHSSLGNPVPDPNYHRTHIKIHVPYDVHTVHHHHVQTVPIVKEVPVLHEVPVIKHVPVVKTVPVPIVKTVAIEKPVLIPYKEHYGFLH</sequence>
<dbReference type="AlphaFoldDB" id="A0AAV1JTM8"/>
<name>A0AAV1JTM8_9NEOP</name>
<keyword evidence="1" id="KW-0732">Signal</keyword>
<proteinExistence type="predicted"/>
<gene>
    <name evidence="2" type="ORF">LNINA_LOCUS11291</name>
</gene>
<feature type="signal peptide" evidence="1">
    <location>
        <begin position="1"/>
        <end position="20"/>
    </location>
</feature>
<organism evidence="2 3">
    <name type="scientific">Leptosia nina</name>
    <dbReference type="NCBI Taxonomy" id="320188"/>
    <lineage>
        <taxon>Eukaryota</taxon>
        <taxon>Metazoa</taxon>
        <taxon>Ecdysozoa</taxon>
        <taxon>Arthropoda</taxon>
        <taxon>Hexapoda</taxon>
        <taxon>Insecta</taxon>
        <taxon>Pterygota</taxon>
        <taxon>Neoptera</taxon>
        <taxon>Endopterygota</taxon>
        <taxon>Lepidoptera</taxon>
        <taxon>Glossata</taxon>
        <taxon>Ditrysia</taxon>
        <taxon>Papilionoidea</taxon>
        <taxon>Pieridae</taxon>
        <taxon>Pierinae</taxon>
        <taxon>Leptosia</taxon>
    </lineage>
</organism>
<comment type="caution">
    <text evidence="2">The sequence shown here is derived from an EMBL/GenBank/DDBJ whole genome shotgun (WGS) entry which is preliminary data.</text>
</comment>
<feature type="chain" id="PRO_5043314860" evidence="1">
    <location>
        <begin position="21"/>
        <end position="102"/>
    </location>
</feature>
<accession>A0AAV1JTM8</accession>
<dbReference type="EMBL" id="CAVLEF010000138">
    <property type="protein sequence ID" value="CAK1552231.1"/>
    <property type="molecule type" value="Genomic_DNA"/>
</dbReference>
<evidence type="ECO:0000313" key="2">
    <source>
        <dbReference type="EMBL" id="CAK1552231.1"/>
    </source>
</evidence>